<dbReference type="PROSITE" id="PS01358">
    <property type="entry name" value="ZF_RANBP2_1"/>
    <property type="match status" value="1"/>
</dbReference>
<feature type="compositionally biased region" description="Polar residues" evidence="9">
    <location>
        <begin position="142"/>
        <end position="152"/>
    </location>
</feature>
<dbReference type="AlphaFoldDB" id="A0A1D2MS60"/>
<feature type="compositionally biased region" description="Basic and acidic residues" evidence="9">
    <location>
        <begin position="75"/>
        <end position="87"/>
    </location>
</feature>
<dbReference type="STRING" id="48709.A0A1D2MS60"/>
<dbReference type="InterPro" id="IPR036443">
    <property type="entry name" value="Znf_RanBP2_sf"/>
</dbReference>
<dbReference type="PANTHER" id="PTHR12920:SF4">
    <property type="entry name" value="GEO03726P1"/>
    <property type="match status" value="1"/>
</dbReference>
<dbReference type="SUPFAM" id="SSF90209">
    <property type="entry name" value="Ran binding protein zinc finger-like"/>
    <property type="match status" value="1"/>
</dbReference>
<evidence type="ECO:0000256" key="4">
    <source>
        <dbReference type="ARBA" id="ARBA00022833"/>
    </source>
</evidence>
<comment type="subcellular location">
    <subcellularLocation>
        <location evidence="1">Nucleus</location>
    </subcellularLocation>
</comment>
<feature type="compositionally biased region" description="Basic residues" evidence="9">
    <location>
        <begin position="100"/>
        <end position="112"/>
    </location>
</feature>
<keyword evidence="5" id="KW-0805">Transcription regulation</keyword>
<dbReference type="GO" id="GO:0045893">
    <property type="term" value="P:positive regulation of DNA-templated transcription"/>
    <property type="evidence" value="ECO:0007669"/>
    <property type="project" value="InterPro"/>
</dbReference>
<dbReference type="PANTHER" id="PTHR12920">
    <property type="entry name" value="RYBP AND YAF2-RELATED"/>
    <property type="match status" value="1"/>
</dbReference>
<dbReference type="GO" id="GO:0008270">
    <property type="term" value="F:zinc ion binding"/>
    <property type="evidence" value="ECO:0007669"/>
    <property type="project" value="UniProtKB-KW"/>
</dbReference>
<dbReference type="EMBL" id="LJIJ01000606">
    <property type="protein sequence ID" value="ODM95920.1"/>
    <property type="molecule type" value="Genomic_DNA"/>
</dbReference>
<keyword evidence="7" id="KW-0539">Nucleus</keyword>
<dbReference type="Proteomes" id="UP000094527">
    <property type="component" value="Unassembled WGS sequence"/>
</dbReference>
<keyword evidence="12" id="KW-1185">Reference proteome</keyword>
<feature type="region of interest" description="Disordered" evidence="9">
    <location>
        <begin position="64"/>
        <end position="117"/>
    </location>
</feature>
<dbReference type="InterPro" id="IPR039958">
    <property type="entry name" value="RYBP/YAF2"/>
</dbReference>
<evidence type="ECO:0000256" key="3">
    <source>
        <dbReference type="ARBA" id="ARBA00022771"/>
    </source>
</evidence>
<comment type="caution">
    <text evidence="11">The sequence shown here is derived from an EMBL/GenBank/DDBJ whole genome shotgun (WGS) entry which is preliminary data.</text>
</comment>
<proteinExistence type="predicted"/>
<dbReference type="PROSITE" id="PS50199">
    <property type="entry name" value="ZF_RANBP2_2"/>
    <property type="match status" value="1"/>
</dbReference>
<sequence length="181" mass="20230">MDSKKNSQRQKRQSKTLEENFWDCSVCTFRNTAEAFKCAMCDVRKGTSTRKPRLNPQLVAQQVAQQLTASVPKPARTDGSKERERKSHNNSTGTPEEREKKKKKIRNIRPRLKNIDRSQVHCQPVTVNNVTVVITEFLPKSVASSSQNSTVLPNDIPSSSDVSNHSEVSVNGEVPPTPQSS</sequence>
<gene>
    <name evidence="11" type="ORF">Ocin01_10759</name>
</gene>
<keyword evidence="2" id="KW-0479">Metal-binding</keyword>
<evidence type="ECO:0000259" key="10">
    <source>
        <dbReference type="PROSITE" id="PS50199"/>
    </source>
</evidence>
<evidence type="ECO:0000313" key="12">
    <source>
        <dbReference type="Proteomes" id="UP000094527"/>
    </source>
</evidence>
<dbReference type="Pfam" id="PF17219">
    <property type="entry name" value="YAF2_RYBP"/>
    <property type="match status" value="1"/>
</dbReference>
<dbReference type="Pfam" id="PF00641">
    <property type="entry name" value="Zn_ribbon_RanBP"/>
    <property type="match status" value="1"/>
</dbReference>
<reference evidence="11 12" key="1">
    <citation type="journal article" date="2016" name="Genome Biol. Evol.">
        <title>Gene Family Evolution Reflects Adaptation to Soil Environmental Stressors in the Genome of the Collembolan Orchesella cincta.</title>
        <authorList>
            <person name="Faddeeva-Vakhrusheva A."/>
            <person name="Derks M.F."/>
            <person name="Anvar S.Y."/>
            <person name="Agamennone V."/>
            <person name="Suring W."/>
            <person name="Smit S."/>
            <person name="van Straalen N.M."/>
            <person name="Roelofs D."/>
        </authorList>
    </citation>
    <scope>NUCLEOTIDE SEQUENCE [LARGE SCALE GENOMIC DNA]</scope>
    <source>
        <tissue evidence="11">Mixed pool</tissue>
    </source>
</reference>
<accession>A0A1D2MS60</accession>
<dbReference type="SMART" id="SM00547">
    <property type="entry name" value="ZnF_RBZ"/>
    <property type="match status" value="1"/>
</dbReference>
<feature type="region of interest" description="Disordered" evidence="9">
    <location>
        <begin position="142"/>
        <end position="181"/>
    </location>
</feature>
<dbReference type="OMA" id="TADHHSQ"/>
<dbReference type="OrthoDB" id="10063208at2759"/>
<name>A0A1D2MS60_ORCCI</name>
<organism evidence="11 12">
    <name type="scientific">Orchesella cincta</name>
    <name type="common">Springtail</name>
    <name type="synonym">Podura cincta</name>
    <dbReference type="NCBI Taxonomy" id="48709"/>
    <lineage>
        <taxon>Eukaryota</taxon>
        <taxon>Metazoa</taxon>
        <taxon>Ecdysozoa</taxon>
        <taxon>Arthropoda</taxon>
        <taxon>Hexapoda</taxon>
        <taxon>Collembola</taxon>
        <taxon>Entomobryomorpha</taxon>
        <taxon>Entomobryoidea</taxon>
        <taxon>Orchesellidae</taxon>
        <taxon>Orchesellinae</taxon>
        <taxon>Orchesella</taxon>
    </lineage>
</organism>
<evidence type="ECO:0000256" key="1">
    <source>
        <dbReference type="ARBA" id="ARBA00004123"/>
    </source>
</evidence>
<evidence type="ECO:0000256" key="7">
    <source>
        <dbReference type="ARBA" id="ARBA00023242"/>
    </source>
</evidence>
<evidence type="ECO:0000256" key="9">
    <source>
        <dbReference type="SAM" id="MobiDB-lite"/>
    </source>
</evidence>
<evidence type="ECO:0000256" key="8">
    <source>
        <dbReference type="PROSITE-ProRule" id="PRU00322"/>
    </source>
</evidence>
<keyword evidence="6" id="KW-0804">Transcription</keyword>
<evidence type="ECO:0000256" key="5">
    <source>
        <dbReference type="ARBA" id="ARBA00023015"/>
    </source>
</evidence>
<feature type="domain" description="RanBP2-type" evidence="10">
    <location>
        <begin position="18"/>
        <end position="47"/>
    </location>
</feature>
<dbReference type="GO" id="GO:0005634">
    <property type="term" value="C:nucleus"/>
    <property type="evidence" value="ECO:0007669"/>
    <property type="project" value="UniProtKB-SubCell"/>
</dbReference>
<dbReference type="GO" id="GO:0003677">
    <property type="term" value="F:DNA binding"/>
    <property type="evidence" value="ECO:0007669"/>
    <property type="project" value="TreeGrafter"/>
</dbReference>
<dbReference type="InterPro" id="IPR033774">
    <property type="entry name" value="YAF2_RYBP"/>
</dbReference>
<dbReference type="Gene3D" id="4.10.1060.10">
    <property type="entry name" value="Zinc finger, RanBP2-type"/>
    <property type="match status" value="1"/>
</dbReference>
<keyword evidence="3 8" id="KW-0863">Zinc-finger</keyword>
<evidence type="ECO:0000256" key="6">
    <source>
        <dbReference type="ARBA" id="ARBA00023163"/>
    </source>
</evidence>
<protein>
    <submittedName>
        <fullName evidence="11">YY1-associated factor 2</fullName>
    </submittedName>
</protein>
<evidence type="ECO:0000313" key="11">
    <source>
        <dbReference type="EMBL" id="ODM95920.1"/>
    </source>
</evidence>
<dbReference type="GO" id="GO:0003712">
    <property type="term" value="F:transcription coregulator activity"/>
    <property type="evidence" value="ECO:0007669"/>
    <property type="project" value="TreeGrafter"/>
</dbReference>
<keyword evidence="4" id="KW-0862">Zinc</keyword>
<feature type="compositionally biased region" description="Low complexity" evidence="9">
    <location>
        <begin position="158"/>
        <end position="170"/>
    </location>
</feature>
<evidence type="ECO:0000256" key="2">
    <source>
        <dbReference type="ARBA" id="ARBA00022723"/>
    </source>
</evidence>
<dbReference type="InterPro" id="IPR001876">
    <property type="entry name" value="Znf_RanBP2"/>
</dbReference>